<dbReference type="OrthoDB" id="6607725at2"/>
<proteinExistence type="predicted"/>
<reference evidence="1 2" key="1">
    <citation type="submission" date="2018-10" db="EMBL/GenBank/DDBJ databases">
        <title>Transmission dynamics of multidrug resistant bacteria on intensive care unit surfaces.</title>
        <authorList>
            <person name="D'Souza A.W."/>
            <person name="Potter R.F."/>
            <person name="Wallace M."/>
            <person name="Shupe A."/>
            <person name="Patel S."/>
            <person name="Sun S."/>
            <person name="Gul D."/>
            <person name="Kwon J.H."/>
            <person name="Andleeb S."/>
            <person name="Burnham C.-A.D."/>
            <person name="Dantas G."/>
        </authorList>
    </citation>
    <scope>NUCLEOTIDE SEQUENCE [LARGE SCALE GENOMIC DNA]</scope>
    <source>
        <strain evidence="1 2">AS_373</strain>
    </source>
</reference>
<comment type="caution">
    <text evidence="1">The sequence shown here is derived from an EMBL/GenBank/DDBJ whole genome shotgun (WGS) entry which is preliminary data.</text>
</comment>
<dbReference type="InterPro" id="IPR010382">
    <property type="entry name" value="DUF977"/>
</dbReference>
<dbReference type="Gene3D" id="1.10.10.10">
    <property type="entry name" value="Winged helix-like DNA-binding domain superfamily/Winged helix DNA-binding domain"/>
    <property type="match status" value="1"/>
</dbReference>
<gene>
    <name evidence="1" type="ORF">EGT71_14745</name>
</gene>
<dbReference type="EMBL" id="RHXB01000009">
    <property type="protein sequence ID" value="RSE24923.1"/>
    <property type="molecule type" value="Genomic_DNA"/>
</dbReference>
<dbReference type="Pfam" id="PF06163">
    <property type="entry name" value="DUF977"/>
    <property type="match status" value="1"/>
</dbReference>
<accession>A0A427UWQ0</accession>
<name>A0A427UWQ0_9ENTR</name>
<evidence type="ECO:0000313" key="1">
    <source>
        <dbReference type="EMBL" id="RSE24923.1"/>
    </source>
</evidence>
<protein>
    <submittedName>
        <fullName evidence="1">DUF977 family protein</fullName>
    </submittedName>
</protein>
<evidence type="ECO:0000313" key="2">
    <source>
        <dbReference type="Proteomes" id="UP000275331"/>
    </source>
</evidence>
<dbReference type="Proteomes" id="UP000275331">
    <property type="component" value="Unassembled WGS sequence"/>
</dbReference>
<dbReference type="RefSeq" id="WP_125295499.1">
    <property type="nucleotide sequence ID" value="NZ_RHWZ01000020.1"/>
</dbReference>
<dbReference type="InterPro" id="IPR036388">
    <property type="entry name" value="WH-like_DNA-bd_sf"/>
</dbReference>
<organism evidence="1 2">
    <name type="scientific">Atlantibacter subterraneus</name>
    <dbReference type="NCBI Taxonomy" id="255519"/>
    <lineage>
        <taxon>Bacteria</taxon>
        <taxon>Pseudomonadati</taxon>
        <taxon>Pseudomonadota</taxon>
        <taxon>Gammaproteobacteria</taxon>
        <taxon>Enterobacterales</taxon>
        <taxon>Enterobacteriaceae</taxon>
        <taxon>Atlantibacter</taxon>
    </lineage>
</organism>
<dbReference type="AlphaFoldDB" id="A0A427UWQ0"/>
<sequence>MTDSIKKMVRQYVASHDRSRIADIVRDLGISHNLTKQLLKELVASGKAYCKPKFGYFRNQGAYLTWFEQTRQERREKASIASKAHRGGVNIIFDECRNSDAMQRVLSVYGRVQA</sequence>